<dbReference type="EC" id="2.3.1.275" evidence="10"/>
<comment type="subunit">
    <text evidence="10">Probably interacts with PlsX.</text>
</comment>
<dbReference type="GO" id="GO:0004366">
    <property type="term" value="F:glycerol-3-phosphate O-acyltransferase activity"/>
    <property type="evidence" value="ECO:0007669"/>
    <property type="project" value="UniProtKB-EC"/>
</dbReference>
<feature type="transmembrane region" description="Helical" evidence="10">
    <location>
        <begin position="6"/>
        <end position="27"/>
    </location>
</feature>
<feature type="transmembrane region" description="Helical" evidence="10">
    <location>
        <begin position="111"/>
        <end position="135"/>
    </location>
</feature>
<keyword evidence="6 10" id="KW-0443">Lipid metabolism</keyword>
<dbReference type="RefSeq" id="WP_377771687.1">
    <property type="nucleotide sequence ID" value="NZ_JBHUHO010000029.1"/>
</dbReference>
<comment type="subcellular location">
    <subcellularLocation>
        <location evidence="10">Cell membrane</location>
        <topology evidence="10">Multi-pass membrane protein</topology>
    </subcellularLocation>
</comment>
<dbReference type="NCBIfam" id="TIGR00023">
    <property type="entry name" value="glycerol-3-phosphate 1-O-acyltransferase PlsY"/>
    <property type="match status" value="1"/>
</dbReference>
<organism evidence="11 12">
    <name type="scientific">Paenibacillus yanchengensis</name>
    <dbReference type="NCBI Taxonomy" id="2035833"/>
    <lineage>
        <taxon>Bacteria</taxon>
        <taxon>Bacillati</taxon>
        <taxon>Bacillota</taxon>
        <taxon>Bacilli</taxon>
        <taxon>Bacillales</taxon>
        <taxon>Paenibacillaceae</taxon>
        <taxon>Paenibacillus</taxon>
    </lineage>
</organism>
<keyword evidence="4 10" id="KW-0812">Transmembrane</keyword>
<keyword evidence="9 10" id="KW-1208">Phospholipid metabolism</keyword>
<reference evidence="12" key="1">
    <citation type="journal article" date="2019" name="Int. J. Syst. Evol. Microbiol.">
        <title>The Global Catalogue of Microorganisms (GCM) 10K type strain sequencing project: providing services to taxonomists for standard genome sequencing and annotation.</title>
        <authorList>
            <consortium name="The Broad Institute Genomics Platform"/>
            <consortium name="The Broad Institute Genome Sequencing Center for Infectious Disease"/>
            <person name="Wu L."/>
            <person name="Ma J."/>
        </authorList>
    </citation>
    <scope>NUCLEOTIDE SEQUENCE [LARGE SCALE GENOMIC DNA]</scope>
    <source>
        <strain evidence="12">GH52</strain>
    </source>
</reference>
<evidence type="ECO:0000256" key="7">
    <source>
        <dbReference type="ARBA" id="ARBA00023136"/>
    </source>
</evidence>
<evidence type="ECO:0000256" key="2">
    <source>
        <dbReference type="ARBA" id="ARBA00022516"/>
    </source>
</evidence>
<sequence length="199" mass="21502">MLYNIIAIIASYLLGSISFSIVYARLFKGIDIRQHGSGNAGATNTLRILGKGPGILVFLLDFAKGTVAVLLGYWLSTNEWVPVLCGLAAIIGHNWPIWFRFKGGKGIATTVGAMAALAFWPALIAGILTIILIAITKYVSVGSLLFATLTPIFVAIFNFSWPLFGGTLIICLFAFVRHRSNIVKLLQGKENKLGTKKGM</sequence>
<dbReference type="SMART" id="SM01207">
    <property type="entry name" value="G3P_acyltransf"/>
    <property type="match status" value="1"/>
</dbReference>
<keyword evidence="3 10" id="KW-0808">Transferase</keyword>
<dbReference type="InterPro" id="IPR003811">
    <property type="entry name" value="G3P_acylTferase_PlsY"/>
</dbReference>
<feature type="transmembrane region" description="Helical" evidence="10">
    <location>
        <begin position="80"/>
        <end position="99"/>
    </location>
</feature>
<dbReference type="PANTHER" id="PTHR30309:SF0">
    <property type="entry name" value="GLYCEROL-3-PHOSPHATE ACYLTRANSFERASE-RELATED"/>
    <property type="match status" value="1"/>
</dbReference>
<comment type="function">
    <text evidence="10">Catalyzes the transfer of an acyl group from acyl-phosphate (acyl-PO(4)) to glycerol-3-phosphate (G3P) to form lysophosphatidic acid (LPA). This enzyme utilizes acyl-phosphate as fatty acyl donor, but not acyl-CoA or acyl-ACP.</text>
</comment>
<evidence type="ECO:0000313" key="11">
    <source>
        <dbReference type="EMBL" id="MFD2115977.1"/>
    </source>
</evidence>
<keyword evidence="1 10" id="KW-1003">Cell membrane</keyword>
<evidence type="ECO:0000256" key="4">
    <source>
        <dbReference type="ARBA" id="ARBA00022692"/>
    </source>
</evidence>
<evidence type="ECO:0000256" key="9">
    <source>
        <dbReference type="ARBA" id="ARBA00023264"/>
    </source>
</evidence>
<dbReference type="PANTHER" id="PTHR30309">
    <property type="entry name" value="INNER MEMBRANE PROTEIN YGIH"/>
    <property type="match status" value="1"/>
</dbReference>
<keyword evidence="5 10" id="KW-1133">Transmembrane helix</keyword>
<evidence type="ECO:0000313" key="12">
    <source>
        <dbReference type="Proteomes" id="UP001597362"/>
    </source>
</evidence>
<dbReference type="HAMAP" id="MF_01043">
    <property type="entry name" value="PlsY"/>
    <property type="match status" value="1"/>
</dbReference>
<keyword evidence="12" id="KW-1185">Reference proteome</keyword>
<keyword evidence="11" id="KW-0012">Acyltransferase</keyword>
<keyword evidence="8 10" id="KW-0594">Phospholipid biosynthesis</keyword>
<dbReference type="Proteomes" id="UP001597362">
    <property type="component" value="Unassembled WGS sequence"/>
</dbReference>
<name>A0ABW4YK34_9BACL</name>
<proteinExistence type="inferred from homology"/>
<feature type="transmembrane region" description="Helical" evidence="10">
    <location>
        <begin position="55"/>
        <end position="74"/>
    </location>
</feature>
<evidence type="ECO:0000256" key="8">
    <source>
        <dbReference type="ARBA" id="ARBA00023209"/>
    </source>
</evidence>
<feature type="transmembrane region" description="Helical" evidence="10">
    <location>
        <begin position="155"/>
        <end position="176"/>
    </location>
</feature>
<evidence type="ECO:0000256" key="5">
    <source>
        <dbReference type="ARBA" id="ARBA00022989"/>
    </source>
</evidence>
<comment type="caution">
    <text evidence="11">The sequence shown here is derived from an EMBL/GenBank/DDBJ whole genome shotgun (WGS) entry which is preliminary data.</text>
</comment>
<accession>A0ABW4YK34</accession>
<evidence type="ECO:0000256" key="3">
    <source>
        <dbReference type="ARBA" id="ARBA00022679"/>
    </source>
</evidence>
<dbReference type="Pfam" id="PF02660">
    <property type="entry name" value="G3P_acyltransf"/>
    <property type="match status" value="1"/>
</dbReference>
<keyword evidence="2 10" id="KW-0444">Lipid biosynthesis</keyword>
<dbReference type="EMBL" id="JBHUHO010000029">
    <property type="protein sequence ID" value="MFD2115977.1"/>
    <property type="molecule type" value="Genomic_DNA"/>
</dbReference>
<evidence type="ECO:0000256" key="1">
    <source>
        <dbReference type="ARBA" id="ARBA00022475"/>
    </source>
</evidence>
<comment type="catalytic activity">
    <reaction evidence="10">
        <text>an acyl phosphate + sn-glycerol 3-phosphate = a 1-acyl-sn-glycero-3-phosphate + phosphate</text>
        <dbReference type="Rhea" id="RHEA:34075"/>
        <dbReference type="ChEBI" id="CHEBI:43474"/>
        <dbReference type="ChEBI" id="CHEBI:57597"/>
        <dbReference type="ChEBI" id="CHEBI:57970"/>
        <dbReference type="ChEBI" id="CHEBI:59918"/>
        <dbReference type="EC" id="2.3.1.275"/>
    </reaction>
</comment>
<evidence type="ECO:0000256" key="10">
    <source>
        <dbReference type="HAMAP-Rule" id="MF_01043"/>
    </source>
</evidence>
<evidence type="ECO:0000256" key="6">
    <source>
        <dbReference type="ARBA" id="ARBA00023098"/>
    </source>
</evidence>
<keyword evidence="7 10" id="KW-0472">Membrane</keyword>
<comment type="similarity">
    <text evidence="10">Belongs to the PlsY family.</text>
</comment>
<comment type="pathway">
    <text evidence="10">Lipid metabolism; phospholipid metabolism.</text>
</comment>
<gene>
    <name evidence="10 11" type="primary">plsY</name>
    <name evidence="11" type="ORF">ACFSJH_09600</name>
</gene>
<protein>
    <recommendedName>
        <fullName evidence="10">Glycerol-3-phosphate acyltransferase</fullName>
    </recommendedName>
    <alternativeName>
        <fullName evidence="10">Acyl-PO4 G3P acyltransferase</fullName>
    </alternativeName>
    <alternativeName>
        <fullName evidence="10">Acyl-phosphate--glycerol-3-phosphate acyltransferase</fullName>
    </alternativeName>
    <alternativeName>
        <fullName evidence="10">G3P acyltransferase</fullName>
        <shortName evidence="10">GPAT</shortName>
        <ecNumber evidence="10">2.3.1.275</ecNumber>
    </alternativeName>
    <alternativeName>
        <fullName evidence="10">Lysophosphatidic acid synthase</fullName>
        <shortName evidence="10">LPA synthase</shortName>
    </alternativeName>
</protein>